<dbReference type="EMBL" id="GAPW01006863">
    <property type="protein sequence ID" value="JAC06735.1"/>
    <property type="molecule type" value="mRNA"/>
</dbReference>
<dbReference type="AlphaFoldDB" id="A0A023ED06"/>
<reference evidence="1" key="1">
    <citation type="journal article" date="2014" name="PLoS Negl. Trop. Dis.">
        <title>Identification and characterization of seminal fluid proteins in the Asian tiger mosquito, Aedes albopictus.</title>
        <authorList>
            <person name="Boes K.E."/>
            <person name="Ribeiro J.M."/>
            <person name="Wong A."/>
            <person name="Harrington L.C."/>
            <person name="Wolfner M.F."/>
            <person name="Sirot L.K."/>
        </authorList>
    </citation>
    <scope>NUCLEOTIDE SEQUENCE</scope>
    <source>
        <tissue evidence="1">Reproductive organs</tissue>
    </source>
</reference>
<accession>A0A023ED06</accession>
<proteinExistence type="evidence at transcript level"/>
<name>A0A023ED06_AEDAL</name>
<evidence type="ECO:0000313" key="1">
    <source>
        <dbReference type="EMBL" id="JAC06735.1"/>
    </source>
</evidence>
<organism evidence="1">
    <name type="scientific">Aedes albopictus</name>
    <name type="common">Asian tiger mosquito</name>
    <name type="synonym">Stegomyia albopicta</name>
    <dbReference type="NCBI Taxonomy" id="7160"/>
    <lineage>
        <taxon>Eukaryota</taxon>
        <taxon>Metazoa</taxon>
        <taxon>Ecdysozoa</taxon>
        <taxon>Arthropoda</taxon>
        <taxon>Hexapoda</taxon>
        <taxon>Insecta</taxon>
        <taxon>Pterygota</taxon>
        <taxon>Neoptera</taxon>
        <taxon>Endopterygota</taxon>
        <taxon>Diptera</taxon>
        <taxon>Nematocera</taxon>
        <taxon>Culicoidea</taxon>
        <taxon>Culicidae</taxon>
        <taxon>Culicinae</taxon>
        <taxon>Aedini</taxon>
        <taxon>Aedes</taxon>
        <taxon>Stegomyia</taxon>
    </lineage>
</organism>
<protein>
    <submittedName>
        <fullName evidence="1">Putative secreted protein</fullName>
    </submittedName>
</protein>
<dbReference type="VEuPathDB" id="VectorBase:AALF012563"/>
<sequence length="69" mass="7586">MALPKDIIELMRKSGCRTVTHLISTILALLLLLTVLALGEHFLFATLGSGNGTGSDRFYGKHDFKKLIQ</sequence>